<dbReference type="InterPro" id="IPR010496">
    <property type="entry name" value="AL/BT2_dom"/>
</dbReference>
<comment type="caution">
    <text evidence="2">The sequence shown here is derived from an EMBL/GenBank/DDBJ whole genome shotgun (WGS) entry which is preliminary data.</text>
</comment>
<name>A0ABT3CTA3_9BACT</name>
<keyword evidence="3" id="KW-1185">Reference proteome</keyword>
<evidence type="ECO:0000313" key="3">
    <source>
        <dbReference type="Proteomes" id="UP001300692"/>
    </source>
</evidence>
<sequence length="323" mass="36457">MMTSLISSFHIGLLLAMLSSPYFTPVQYSSSESEDSASRLEYEYAKKPKWQNLLDEDYTNYWEVFVGVPHGTVEGLEGVNSESDGKKGIPLGLNSDPKSVFQVKNEGGRKVLHISGEIYGAWSSKAEYENYHLQLQFKWGEKKWEPRLNRPKDSGILYHCQGAHGAFWNVWMSSLEFQVQEGDLGDFYALVQTEAAIATKKPLGEKEYSFDDQGEKHIFSAYQNERPLHCNKGANHENEIGEWNTLDLICIGDRALYLVNGKVAMELSDFKMKTEDGVLPLTKGKIQIQSEGAEVFYRGIKIKELGQGSSFMQYTDSLDTGVE</sequence>
<dbReference type="Pfam" id="PF06439">
    <property type="entry name" value="3keto-disac_hyd"/>
    <property type="match status" value="1"/>
</dbReference>
<reference evidence="2 3" key="1">
    <citation type="submission" date="2022-10" db="EMBL/GenBank/DDBJ databases">
        <title>Comparative genomics and taxonomic characterization of three novel marine species of genus Reichenbachiella exhibiting antioxidant and polysaccharide degradation activities.</title>
        <authorList>
            <person name="Muhammad N."/>
            <person name="Lee Y.-J."/>
            <person name="Ko J."/>
            <person name="Kim S.-G."/>
        </authorList>
    </citation>
    <scope>NUCLEOTIDE SEQUENCE [LARGE SCALE GENOMIC DNA]</scope>
    <source>
        <strain evidence="2 3">ABR2-5</strain>
    </source>
</reference>
<evidence type="ECO:0000259" key="1">
    <source>
        <dbReference type="Pfam" id="PF06439"/>
    </source>
</evidence>
<dbReference type="Gene3D" id="2.60.120.560">
    <property type="entry name" value="Exo-inulinase, domain 1"/>
    <property type="match status" value="1"/>
</dbReference>
<feature type="domain" description="3-keto-alpha-glucoside-1,2-lyase/3-keto-2-hydroxy-glucal hydratase" evidence="1">
    <location>
        <begin position="106"/>
        <end position="303"/>
    </location>
</feature>
<dbReference type="EMBL" id="JAOYOD010000001">
    <property type="protein sequence ID" value="MCV9386700.1"/>
    <property type="molecule type" value="Genomic_DNA"/>
</dbReference>
<accession>A0ABT3CTA3</accession>
<dbReference type="Proteomes" id="UP001300692">
    <property type="component" value="Unassembled WGS sequence"/>
</dbReference>
<gene>
    <name evidence="2" type="ORF">N7U62_08500</name>
</gene>
<evidence type="ECO:0000313" key="2">
    <source>
        <dbReference type="EMBL" id="MCV9386700.1"/>
    </source>
</evidence>
<protein>
    <submittedName>
        <fullName evidence="2">DUF1080 domain-containing protein</fullName>
    </submittedName>
</protein>
<organism evidence="2 3">
    <name type="scientific">Reichenbachiella ulvae</name>
    <dbReference type="NCBI Taxonomy" id="2980104"/>
    <lineage>
        <taxon>Bacteria</taxon>
        <taxon>Pseudomonadati</taxon>
        <taxon>Bacteroidota</taxon>
        <taxon>Cytophagia</taxon>
        <taxon>Cytophagales</taxon>
        <taxon>Reichenbachiellaceae</taxon>
        <taxon>Reichenbachiella</taxon>
    </lineage>
</organism>
<dbReference type="RefSeq" id="WP_264137518.1">
    <property type="nucleotide sequence ID" value="NZ_JAOYOD010000001.1"/>
</dbReference>
<proteinExistence type="predicted"/>